<dbReference type="EMBL" id="MF417923">
    <property type="protein sequence ID" value="ASN71336.1"/>
    <property type="molecule type" value="Genomic_DNA"/>
</dbReference>
<name>A0A2H4J6L9_9CAUD</name>
<dbReference type="EMBL" id="MF417919">
    <property type="protein sequence ID" value="ASN71111.1"/>
    <property type="molecule type" value="Genomic_DNA"/>
</dbReference>
<evidence type="ECO:0000313" key="10">
    <source>
        <dbReference type="EMBL" id="ASN71919.1"/>
    </source>
</evidence>
<evidence type="ECO:0000313" key="7">
    <source>
        <dbReference type="EMBL" id="ASN71383.1"/>
    </source>
</evidence>
<dbReference type="EMBL" id="MF417917">
    <property type="protein sequence ID" value="ASN71009.1"/>
    <property type="molecule type" value="Genomic_DNA"/>
</dbReference>
<dbReference type="EMBL" id="MF417934">
    <property type="protein sequence ID" value="ASN71839.1"/>
    <property type="molecule type" value="Genomic_DNA"/>
</dbReference>
<gene>
    <name evidence="1" type="ORF">3F3_7</name>
    <name evidence="2" type="ORF">3F4_7</name>
    <name evidence="4" type="ORF">3S10_24</name>
    <name evidence="5" type="ORF">7AX5_23</name>
    <name evidence="3" type="ORF">7F10_23</name>
    <name evidence="6" type="ORF">7S12_23</name>
    <name evidence="8" type="ORF">8AX6_12</name>
    <name evidence="9" type="ORF">8F1_24</name>
    <name evidence="10" type="ORF">8S5_23</name>
    <name evidence="7" type="ORF">9F3_23</name>
</gene>
<evidence type="ECO:0000313" key="1">
    <source>
        <dbReference type="EMBL" id="ASN67711.1"/>
    </source>
</evidence>
<evidence type="ECO:0000313" key="5">
    <source>
        <dbReference type="EMBL" id="ASN71280.1"/>
    </source>
</evidence>
<dbReference type="EMBL" id="MF417922">
    <property type="protein sequence ID" value="ASN71280.1"/>
    <property type="molecule type" value="Genomic_DNA"/>
</dbReference>
<organism evidence="1">
    <name type="scientific">uncultured Caudovirales phage</name>
    <dbReference type="NCBI Taxonomy" id="2100421"/>
    <lineage>
        <taxon>Viruses</taxon>
        <taxon>Duplodnaviria</taxon>
        <taxon>Heunggongvirae</taxon>
        <taxon>Uroviricota</taxon>
        <taxon>Caudoviricetes</taxon>
        <taxon>Peduoviridae</taxon>
        <taxon>Maltschvirus</taxon>
        <taxon>Maltschvirus maltsch</taxon>
    </lineage>
</organism>
<evidence type="ECO:0000313" key="4">
    <source>
        <dbReference type="EMBL" id="ASN71111.1"/>
    </source>
</evidence>
<dbReference type="EMBL" id="MF417924">
    <property type="protein sequence ID" value="ASN71383.1"/>
    <property type="molecule type" value="Genomic_DNA"/>
</dbReference>
<evidence type="ECO:0000313" key="3">
    <source>
        <dbReference type="EMBL" id="ASN71009.1"/>
    </source>
</evidence>
<dbReference type="EMBL" id="MF417870">
    <property type="protein sequence ID" value="ASN68034.1"/>
    <property type="molecule type" value="Genomic_DNA"/>
</dbReference>
<proteinExistence type="predicted"/>
<sequence length="67" mass="7384">MWGHTEDSSTKKKMISFYSTDGVTFHVTCAKAPDGVTFTIGMEDGARDVELSRAEALELVDFIKRGV</sequence>
<accession>A0A2H4J6L9</accession>
<protein>
    <submittedName>
        <fullName evidence="1">Uncharacterized protein</fullName>
    </submittedName>
</protein>
<reference evidence="1" key="1">
    <citation type="submission" date="2017-06" db="EMBL/GenBank/DDBJ databases">
        <title>Novel phages from South African skin metaviromes.</title>
        <authorList>
            <person name="van Zyl L.J."/>
            <person name="Abrahams Y."/>
            <person name="Stander E.A."/>
            <person name="Kirby B.M."/>
            <person name="Clavaud C."/>
            <person name="Farcet C."/>
            <person name="Breton L."/>
            <person name="Trindade M.I."/>
        </authorList>
    </citation>
    <scope>NUCLEOTIDE SEQUENCE</scope>
</reference>
<evidence type="ECO:0000313" key="8">
    <source>
        <dbReference type="EMBL" id="ASN71839.1"/>
    </source>
</evidence>
<dbReference type="EMBL" id="MF417935">
    <property type="protein sequence ID" value="ASN71886.1"/>
    <property type="molecule type" value="Genomic_DNA"/>
</dbReference>
<dbReference type="EMBL" id="MF417866">
    <property type="protein sequence ID" value="ASN67711.1"/>
    <property type="molecule type" value="Genomic_DNA"/>
</dbReference>
<evidence type="ECO:0000313" key="9">
    <source>
        <dbReference type="EMBL" id="ASN71886.1"/>
    </source>
</evidence>
<evidence type="ECO:0000313" key="6">
    <source>
        <dbReference type="EMBL" id="ASN71336.1"/>
    </source>
</evidence>
<evidence type="ECO:0000313" key="2">
    <source>
        <dbReference type="EMBL" id="ASN68034.1"/>
    </source>
</evidence>
<dbReference type="EMBL" id="MF417936">
    <property type="protein sequence ID" value="ASN71919.1"/>
    <property type="molecule type" value="Genomic_DNA"/>
</dbReference>